<dbReference type="InterPro" id="IPR024989">
    <property type="entry name" value="MFS_assoc_dom"/>
</dbReference>
<name>A7SX88_NEMVE</name>
<keyword evidence="5 6" id="KW-0472">Membrane</keyword>
<evidence type="ECO:0000259" key="7">
    <source>
        <dbReference type="PROSITE" id="PS50850"/>
    </source>
</evidence>
<dbReference type="GO" id="GO:0016020">
    <property type="term" value="C:membrane"/>
    <property type="evidence" value="ECO:0000318"/>
    <property type="project" value="GO_Central"/>
</dbReference>
<feature type="transmembrane region" description="Helical" evidence="6">
    <location>
        <begin position="261"/>
        <end position="280"/>
    </location>
</feature>
<evidence type="ECO:0000256" key="6">
    <source>
        <dbReference type="SAM" id="Phobius"/>
    </source>
</evidence>
<keyword evidence="3 6" id="KW-0812">Transmembrane</keyword>
<dbReference type="Gene3D" id="1.20.1250.20">
    <property type="entry name" value="MFS general substrate transporter like domains"/>
    <property type="match status" value="2"/>
</dbReference>
<evidence type="ECO:0000256" key="2">
    <source>
        <dbReference type="ARBA" id="ARBA00005241"/>
    </source>
</evidence>
<evidence type="ECO:0000256" key="1">
    <source>
        <dbReference type="ARBA" id="ARBA00004141"/>
    </source>
</evidence>
<comment type="subcellular location">
    <subcellularLocation>
        <location evidence="1">Membrane</location>
        <topology evidence="1">Multi-pass membrane protein</topology>
    </subcellularLocation>
</comment>
<feature type="transmembrane region" description="Helical" evidence="6">
    <location>
        <begin position="481"/>
        <end position="503"/>
    </location>
</feature>
<feature type="transmembrane region" description="Helical" evidence="6">
    <location>
        <begin position="300"/>
        <end position="319"/>
    </location>
</feature>
<dbReference type="InterPro" id="IPR051717">
    <property type="entry name" value="MFS_MFSD6"/>
</dbReference>
<keyword evidence="4 6" id="KW-1133">Transmembrane helix</keyword>
<dbReference type="OrthoDB" id="5985269at2759"/>
<dbReference type="HOGENOM" id="CLU_013133_2_1_1"/>
<dbReference type="PANTHER" id="PTHR16172:SF2">
    <property type="entry name" value="MAJOR FACILITATOR SUPERFAMILY DOMAIN-CONTAINING PROTEIN 6"/>
    <property type="match status" value="1"/>
</dbReference>
<dbReference type="PANTHER" id="PTHR16172">
    <property type="entry name" value="MAJOR FACILITATOR SUPERFAMILY DOMAIN-CONTAINING PROTEIN 6-LIKE"/>
    <property type="match status" value="1"/>
</dbReference>
<proteinExistence type="inferred from homology"/>
<evidence type="ECO:0000313" key="8">
    <source>
        <dbReference type="EMBL" id="EDO31681.1"/>
    </source>
</evidence>
<protein>
    <recommendedName>
        <fullName evidence="7">Major facilitator superfamily (MFS) profile domain-containing protein</fullName>
    </recommendedName>
</protein>
<evidence type="ECO:0000256" key="4">
    <source>
        <dbReference type="ARBA" id="ARBA00022989"/>
    </source>
</evidence>
<dbReference type="InterPro" id="IPR036259">
    <property type="entry name" value="MFS_trans_sf"/>
</dbReference>
<organism evidence="8 9">
    <name type="scientific">Nematostella vectensis</name>
    <name type="common">Starlet sea anemone</name>
    <dbReference type="NCBI Taxonomy" id="45351"/>
    <lineage>
        <taxon>Eukaryota</taxon>
        <taxon>Metazoa</taxon>
        <taxon>Cnidaria</taxon>
        <taxon>Anthozoa</taxon>
        <taxon>Hexacorallia</taxon>
        <taxon>Actiniaria</taxon>
        <taxon>Edwardsiidae</taxon>
        <taxon>Nematostella</taxon>
    </lineage>
</organism>
<dbReference type="Proteomes" id="UP000001593">
    <property type="component" value="Unassembled WGS sequence"/>
</dbReference>
<feature type="transmembrane region" description="Helical" evidence="6">
    <location>
        <begin position="223"/>
        <end position="241"/>
    </location>
</feature>
<dbReference type="SUPFAM" id="SSF103473">
    <property type="entry name" value="MFS general substrate transporter"/>
    <property type="match status" value="1"/>
</dbReference>
<feature type="transmembrane region" description="Helical" evidence="6">
    <location>
        <begin position="386"/>
        <end position="405"/>
    </location>
</feature>
<feature type="transmembrane region" description="Helical" evidence="6">
    <location>
        <begin position="411"/>
        <end position="435"/>
    </location>
</feature>
<gene>
    <name evidence="8" type="ORF">NEMVEDRAFT_v1g218913</name>
</gene>
<dbReference type="AlphaFoldDB" id="A7SX88"/>
<dbReference type="InterPro" id="IPR020846">
    <property type="entry name" value="MFS_dom"/>
</dbReference>
<sequence length="564" mass="62520">MEPDVGTEEKDGDEEDQGCQARRHCGEQLGWYKAFYMFFIGAFWMKIVYLPLYFKQIGLPADYVGVLAGISPFLRGAGSFFLGLLAEKPETRKVVLLLSLVAQTLTPLLCLIPRPEHAMPALLPESPFDFNSSWFVEWRDVFPVRDQSMLEMDTSEFEDCSPNTLGCLEDDILNEAVPYNASGFIPYNYTLAALNLTFPTTPSPNTTSPYLPKIDIKLDIQQTFWVLLAIITIGEFLGGPARSLADAATLQALGKDKNKFGYIRLWGNIGQMILTIIIYLELRYEKVLIRGLSQGNYEFAVYVIAAWMAFSFPTALGFACDDRLKGGPQETETSVNVDGKSTELSDILVSFEALTILIITFCIGVLNGTFNTFMFWFVMDIAGSSANLIITVALALRIAHIIVAFRVSGPLIRVFGVTNVIHFSLAIYCGIYVLYGLMRNPWLAIIPEAMQNVIKALTEVAVILFFSDITPPRWAATVQGIVQSLLEGFGFGIGPIIGGFLVADYGIRATFLIFGALAAGVAIFSVTAHVIHWLMHRGEEQEDDCVKKPGYKPLQDIGQWFNGE</sequence>
<feature type="transmembrane region" description="Helical" evidence="6">
    <location>
        <begin position="61"/>
        <end position="82"/>
    </location>
</feature>
<dbReference type="PhylomeDB" id="A7SX88"/>
<feature type="domain" description="Major facilitator superfamily (MFS) profile" evidence="7">
    <location>
        <begin position="348"/>
        <end position="564"/>
    </location>
</feature>
<evidence type="ECO:0000313" key="9">
    <source>
        <dbReference type="Proteomes" id="UP000001593"/>
    </source>
</evidence>
<evidence type="ECO:0000256" key="5">
    <source>
        <dbReference type="ARBA" id="ARBA00023136"/>
    </source>
</evidence>
<dbReference type="EMBL" id="DS469881">
    <property type="protein sequence ID" value="EDO31681.1"/>
    <property type="molecule type" value="Genomic_DNA"/>
</dbReference>
<dbReference type="Pfam" id="PF12832">
    <property type="entry name" value="MFS_1_like"/>
    <property type="match status" value="1"/>
</dbReference>
<dbReference type="OMA" id="FIGAFWM"/>
<feature type="transmembrane region" description="Helical" evidence="6">
    <location>
        <begin position="353"/>
        <end position="379"/>
    </location>
</feature>
<dbReference type="KEGG" id="nve:5502615"/>
<feature type="transmembrane region" description="Helical" evidence="6">
    <location>
        <begin position="34"/>
        <end position="54"/>
    </location>
</feature>
<evidence type="ECO:0000256" key="3">
    <source>
        <dbReference type="ARBA" id="ARBA00022692"/>
    </source>
</evidence>
<dbReference type="PROSITE" id="PS50850">
    <property type="entry name" value="MFS"/>
    <property type="match status" value="1"/>
</dbReference>
<keyword evidence="9" id="KW-1185">Reference proteome</keyword>
<reference evidence="8 9" key="1">
    <citation type="journal article" date="2007" name="Science">
        <title>Sea anemone genome reveals ancestral eumetazoan gene repertoire and genomic organization.</title>
        <authorList>
            <person name="Putnam N.H."/>
            <person name="Srivastava M."/>
            <person name="Hellsten U."/>
            <person name="Dirks B."/>
            <person name="Chapman J."/>
            <person name="Salamov A."/>
            <person name="Terry A."/>
            <person name="Shapiro H."/>
            <person name="Lindquist E."/>
            <person name="Kapitonov V.V."/>
            <person name="Jurka J."/>
            <person name="Genikhovich G."/>
            <person name="Grigoriev I.V."/>
            <person name="Lucas S.M."/>
            <person name="Steele R.E."/>
            <person name="Finnerty J.R."/>
            <person name="Technau U."/>
            <person name="Martindale M.Q."/>
            <person name="Rokhsar D.S."/>
        </authorList>
    </citation>
    <scope>NUCLEOTIDE SEQUENCE [LARGE SCALE GENOMIC DNA]</scope>
    <source>
        <strain evidence="9">CH2 X CH6</strain>
    </source>
</reference>
<comment type="similarity">
    <text evidence="2">Belongs to the major facilitator superfamily. MFSD6 family.</text>
</comment>
<dbReference type="InParanoid" id="A7SX88"/>
<dbReference type="GO" id="GO:0022857">
    <property type="term" value="F:transmembrane transporter activity"/>
    <property type="evidence" value="ECO:0007669"/>
    <property type="project" value="InterPro"/>
</dbReference>
<accession>A7SX88</accession>
<feature type="transmembrane region" description="Helical" evidence="6">
    <location>
        <begin position="510"/>
        <end position="535"/>
    </location>
</feature>
<dbReference type="eggNOG" id="KOG3762">
    <property type="taxonomic scope" value="Eukaryota"/>
</dbReference>